<protein>
    <submittedName>
        <fullName evidence="2">Uncharacterized protein</fullName>
    </submittedName>
</protein>
<accession>U5WYQ6</accession>
<name>U5WYQ6_MYCKA</name>
<organism evidence="2 3">
    <name type="scientific">Mycobacterium kansasii ATCC 12478</name>
    <dbReference type="NCBI Taxonomy" id="557599"/>
    <lineage>
        <taxon>Bacteria</taxon>
        <taxon>Bacillati</taxon>
        <taxon>Actinomycetota</taxon>
        <taxon>Actinomycetes</taxon>
        <taxon>Mycobacteriales</taxon>
        <taxon>Mycobacteriaceae</taxon>
        <taxon>Mycobacterium</taxon>
    </lineage>
</organism>
<dbReference type="AlphaFoldDB" id="U5WYQ6"/>
<proteinExistence type="predicted"/>
<gene>
    <name evidence="2" type="ORF">MKAN_15625</name>
</gene>
<feature type="region of interest" description="Disordered" evidence="1">
    <location>
        <begin position="14"/>
        <end position="37"/>
    </location>
</feature>
<dbReference type="Proteomes" id="UP000017786">
    <property type="component" value="Chromosome"/>
</dbReference>
<reference evidence="2 3" key="1">
    <citation type="submission" date="2013-10" db="EMBL/GenBank/DDBJ databases">
        <title>Genome sequence of Mycobacterium kansasii.</title>
        <authorList>
            <consortium name="McGill University Mycobacterium genome consortium"/>
            <person name="Veyrier F.J."/>
            <person name="Behr M.A."/>
        </authorList>
    </citation>
    <scope>NUCLEOTIDE SEQUENCE [LARGE SCALE GENOMIC DNA]</scope>
    <source>
        <strain evidence="2 3">ATCC 12478</strain>
    </source>
</reference>
<dbReference type="HOGENOM" id="CLU_2917678_0_0_11"/>
<evidence type="ECO:0000313" key="2">
    <source>
        <dbReference type="EMBL" id="AGZ54274.1"/>
    </source>
</evidence>
<feature type="compositionally biased region" description="Polar residues" evidence="1">
    <location>
        <begin position="22"/>
        <end position="33"/>
    </location>
</feature>
<evidence type="ECO:0000256" key="1">
    <source>
        <dbReference type="SAM" id="MobiDB-lite"/>
    </source>
</evidence>
<evidence type="ECO:0000313" key="3">
    <source>
        <dbReference type="Proteomes" id="UP000017786"/>
    </source>
</evidence>
<sequence length="61" mass="6666">MFLAVFASNLTVDGSRNDSHSNWRSWRPSSEGVNQHRGGWHLRAGKQLSCLAQSVVDALAG</sequence>
<dbReference type="EMBL" id="CP006835">
    <property type="protein sequence ID" value="AGZ54274.1"/>
    <property type="molecule type" value="Genomic_DNA"/>
</dbReference>
<dbReference type="KEGG" id="mkn:MKAN_15625"/>